<protein>
    <submittedName>
        <fullName evidence="2">Reverse transcriptase</fullName>
    </submittedName>
</protein>
<dbReference type="AlphaFoldDB" id="A0A0A7D7S9"/>
<gene>
    <name evidence="2" type="primary">rt</name>
</gene>
<dbReference type="EMBL" id="KM051295">
    <property type="protein sequence ID" value="AII77244.1"/>
    <property type="molecule type" value="Genomic_DNA"/>
</dbReference>
<accession>A0A0A7D7S9</accession>
<dbReference type="InterPro" id="IPR013103">
    <property type="entry name" value="RVT_2"/>
</dbReference>
<feature type="non-terminal residue" evidence="2">
    <location>
        <position position="86"/>
    </location>
</feature>
<keyword evidence="2" id="KW-0548">Nucleotidyltransferase</keyword>
<name>A0A0A7D7S9_APOBA</name>
<keyword evidence="2" id="KW-0695">RNA-directed DNA polymerase</keyword>
<proteinExistence type="predicted"/>
<dbReference type="GO" id="GO:0003964">
    <property type="term" value="F:RNA-directed DNA polymerase activity"/>
    <property type="evidence" value="ECO:0007669"/>
    <property type="project" value="UniProtKB-KW"/>
</dbReference>
<sequence length="86" mass="10066">TAFFHGQLKEEVYMKIPEGVKIDQEKFNKSEVVCKLNKALHGLKQASREWNECFKTYLYTYGFKICKSDYSIFTGMINNARAFIIL</sequence>
<evidence type="ECO:0000259" key="1">
    <source>
        <dbReference type="Pfam" id="PF07727"/>
    </source>
</evidence>
<dbReference type="Pfam" id="PF07727">
    <property type="entry name" value="RVT_2"/>
    <property type="match status" value="1"/>
</dbReference>
<feature type="domain" description="Reverse transcriptase Ty1/copia-type" evidence="1">
    <location>
        <begin position="1"/>
        <end position="81"/>
    </location>
</feature>
<organism evidence="2">
    <name type="scientific">Apocrypta bakeri</name>
    <name type="common">Parasitic fig wasp</name>
    <dbReference type="NCBI Taxonomy" id="490712"/>
    <lineage>
        <taxon>Eukaryota</taxon>
        <taxon>Metazoa</taxon>
        <taxon>Ecdysozoa</taxon>
        <taxon>Arthropoda</taxon>
        <taxon>Hexapoda</taxon>
        <taxon>Insecta</taxon>
        <taxon>Pterygota</taxon>
        <taxon>Neoptera</taxon>
        <taxon>Endopterygota</taxon>
        <taxon>Hymenoptera</taxon>
        <taxon>Apocrita</taxon>
        <taxon>Proctotrupomorpha</taxon>
        <taxon>Chalcidoidea</taxon>
        <taxon>Pteromalidae</taxon>
        <taxon>Sycoryctinae</taxon>
        <taxon>Apocryptini</taxon>
        <taxon>Apocrypta</taxon>
    </lineage>
</organism>
<keyword evidence="2" id="KW-0808">Transferase</keyword>
<evidence type="ECO:0000313" key="2">
    <source>
        <dbReference type="EMBL" id="AII77244.1"/>
    </source>
</evidence>
<reference evidence="2" key="1">
    <citation type="submission" date="2014-06" db="EMBL/GenBank/DDBJ databases">
        <title>Diversity and Evolution of Ty1-copia Retroelements within Chalcidoidea by Reverse Transcriptase Domain Analysis.</title>
        <authorList>
            <person name="Xiong T.L."/>
        </authorList>
    </citation>
    <scope>NUCLEOTIDE SEQUENCE</scope>
    <source>
        <strain evidence="2">HAba_L7</strain>
    </source>
</reference>
<feature type="non-terminal residue" evidence="2">
    <location>
        <position position="1"/>
    </location>
</feature>